<gene>
    <name evidence="7" type="ORF">Sste5346_009974</name>
</gene>
<keyword evidence="4 6" id="KW-1133">Transmembrane helix</keyword>
<keyword evidence="8" id="KW-1185">Reference proteome</keyword>
<dbReference type="PANTHER" id="PTHR43791">
    <property type="entry name" value="PERMEASE-RELATED"/>
    <property type="match status" value="1"/>
</dbReference>
<evidence type="ECO:0000256" key="6">
    <source>
        <dbReference type="SAM" id="Phobius"/>
    </source>
</evidence>
<comment type="caution">
    <text evidence="7">The sequence shown here is derived from an EMBL/GenBank/DDBJ whole genome shotgun (WGS) entry which is preliminary data.</text>
</comment>
<name>A0ABR3YHJ8_9PEZI</name>
<feature type="transmembrane region" description="Helical" evidence="6">
    <location>
        <begin position="126"/>
        <end position="145"/>
    </location>
</feature>
<keyword evidence="2" id="KW-0813">Transport</keyword>
<dbReference type="PANTHER" id="PTHR43791:SF65">
    <property type="entry name" value="MAJOR FACILITATOR SUPERFAMILY (MFS) PROFILE DOMAIN-CONTAINING PROTEIN-RELATED"/>
    <property type="match status" value="1"/>
</dbReference>
<sequence length="191" mass="21962">MLFEIPTSPPGSYLTLSLRGLGFSTFEVNLLAIPLNVLYITTMFLLREVAYSSASNKWIVYVMTLFLSQPYAHPNQVAWNSRNFNAVRSRTVSAATYNMFVQLSSIISAQIYRIDDSPLYRRCNMVLLGILLLNLVVYAFAKIYYVKRNQYRDRIWNSISEDEQLHYLEGPRCPAAVLDVMGHRYACLSHL</sequence>
<dbReference type="EMBL" id="JAWCUI010000108">
    <property type="protein sequence ID" value="KAL1887799.1"/>
    <property type="molecule type" value="Genomic_DNA"/>
</dbReference>
<proteinExistence type="predicted"/>
<evidence type="ECO:0000256" key="3">
    <source>
        <dbReference type="ARBA" id="ARBA00022692"/>
    </source>
</evidence>
<feature type="transmembrane region" description="Helical" evidence="6">
    <location>
        <begin position="20"/>
        <end position="46"/>
    </location>
</feature>
<accession>A0ABR3YHJ8</accession>
<organism evidence="7 8">
    <name type="scientific">Sporothrix stenoceras</name>
    <dbReference type="NCBI Taxonomy" id="5173"/>
    <lineage>
        <taxon>Eukaryota</taxon>
        <taxon>Fungi</taxon>
        <taxon>Dikarya</taxon>
        <taxon>Ascomycota</taxon>
        <taxon>Pezizomycotina</taxon>
        <taxon>Sordariomycetes</taxon>
        <taxon>Sordariomycetidae</taxon>
        <taxon>Ophiostomatales</taxon>
        <taxon>Ophiostomataceae</taxon>
        <taxon>Sporothrix</taxon>
    </lineage>
</organism>
<evidence type="ECO:0000256" key="4">
    <source>
        <dbReference type="ARBA" id="ARBA00022989"/>
    </source>
</evidence>
<evidence type="ECO:0000313" key="7">
    <source>
        <dbReference type="EMBL" id="KAL1887799.1"/>
    </source>
</evidence>
<evidence type="ECO:0000256" key="5">
    <source>
        <dbReference type="ARBA" id="ARBA00023136"/>
    </source>
</evidence>
<dbReference type="Proteomes" id="UP001583186">
    <property type="component" value="Unassembled WGS sequence"/>
</dbReference>
<protein>
    <submittedName>
        <fullName evidence="7">Uncharacterized protein</fullName>
    </submittedName>
</protein>
<comment type="subcellular location">
    <subcellularLocation>
        <location evidence="1">Membrane</location>
        <topology evidence="1">Multi-pass membrane protein</topology>
    </subcellularLocation>
</comment>
<keyword evidence="3 6" id="KW-0812">Transmembrane</keyword>
<keyword evidence="5 6" id="KW-0472">Membrane</keyword>
<evidence type="ECO:0000313" key="8">
    <source>
        <dbReference type="Proteomes" id="UP001583186"/>
    </source>
</evidence>
<feature type="transmembrane region" description="Helical" evidence="6">
    <location>
        <begin position="94"/>
        <end position="114"/>
    </location>
</feature>
<reference evidence="7 8" key="1">
    <citation type="journal article" date="2024" name="IMA Fungus">
        <title>IMA Genome - F19 : A genome assembly and annotation guide to empower mycologists, including annotated draft genome sequences of Ceratocystis pirilliformis, Diaporthe australafricana, Fusarium ophioides, Paecilomyces lecythidis, and Sporothrix stenoceras.</title>
        <authorList>
            <person name="Aylward J."/>
            <person name="Wilson A.M."/>
            <person name="Visagie C.M."/>
            <person name="Spraker J."/>
            <person name="Barnes I."/>
            <person name="Buitendag C."/>
            <person name="Ceriani C."/>
            <person name="Del Mar Angel L."/>
            <person name="du Plessis D."/>
            <person name="Fuchs T."/>
            <person name="Gasser K."/>
            <person name="Kramer D."/>
            <person name="Li W."/>
            <person name="Munsamy K."/>
            <person name="Piso A."/>
            <person name="Price J.L."/>
            <person name="Sonnekus B."/>
            <person name="Thomas C."/>
            <person name="van der Nest A."/>
            <person name="van Dijk A."/>
            <person name="van Heerden A."/>
            <person name="van Vuuren N."/>
            <person name="Yilmaz N."/>
            <person name="Duong T.A."/>
            <person name="van der Merwe N.A."/>
            <person name="Wingfield M.J."/>
            <person name="Wingfield B.D."/>
        </authorList>
    </citation>
    <scope>NUCLEOTIDE SEQUENCE [LARGE SCALE GENOMIC DNA]</scope>
    <source>
        <strain evidence="7 8">CMW 5346</strain>
    </source>
</reference>
<evidence type="ECO:0000256" key="2">
    <source>
        <dbReference type="ARBA" id="ARBA00022448"/>
    </source>
</evidence>
<evidence type="ECO:0000256" key="1">
    <source>
        <dbReference type="ARBA" id="ARBA00004141"/>
    </source>
</evidence>